<evidence type="ECO:0000259" key="2">
    <source>
        <dbReference type="SMART" id="SM01273"/>
    </source>
</evidence>
<evidence type="ECO:0000313" key="4">
    <source>
        <dbReference type="Proteomes" id="UP000001357"/>
    </source>
</evidence>
<proteinExistence type="predicted"/>
<dbReference type="PANTHER" id="PTHR22959:SF0">
    <property type="entry name" value="PARTNER OF Y14 AND MAGO"/>
    <property type="match status" value="1"/>
</dbReference>
<dbReference type="STRING" id="81824.A9UZU7"/>
<dbReference type="Proteomes" id="UP000001357">
    <property type="component" value="Unassembled WGS sequence"/>
</dbReference>
<evidence type="ECO:0000256" key="1">
    <source>
        <dbReference type="SAM" id="MobiDB-lite"/>
    </source>
</evidence>
<dbReference type="RefSeq" id="XP_001746002.1">
    <property type="nucleotide sequence ID" value="XM_001745950.1"/>
</dbReference>
<keyword evidence="4" id="KW-1185">Reference proteome</keyword>
<dbReference type="SUPFAM" id="SSF101931">
    <property type="entry name" value="Pym (Within the bgcn gene intron protein, WIBG), N-terminal domain"/>
    <property type="match status" value="1"/>
</dbReference>
<dbReference type="InterPro" id="IPR039333">
    <property type="entry name" value="PYM1"/>
</dbReference>
<dbReference type="KEGG" id="mbr:MONBRDRAFT_8361"/>
<gene>
    <name evidence="3" type="ORF">MONBRDRAFT_8361</name>
</gene>
<dbReference type="GO" id="GO:0035145">
    <property type="term" value="C:exon-exon junction complex"/>
    <property type="evidence" value="ECO:0000318"/>
    <property type="project" value="GO_Central"/>
</dbReference>
<protein>
    <recommendedName>
        <fullName evidence="2">WIBG Mago-binding domain-containing protein</fullName>
    </recommendedName>
</protein>
<dbReference type="PANTHER" id="PTHR22959">
    <property type="entry name" value="PYM PROTEIN"/>
    <property type="match status" value="1"/>
</dbReference>
<dbReference type="GO" id="GO:0005737">
    <property type="term" value="C:cytoplasm"/>
    <property type="evidence" value="ECO:0000318"/>
    <property type="project" value="GO_Central"/>
</dbReference>
<feature type="compositionally biased region" description="Low complexity" evidence="1">
    <location>
        <begin position="86"/>
        <end position="97"/>
    </location>
</feature>
<feature type="domain" description="WIBG Mago-binding" evidence="2">
    <location>
        <begin position="11"/>
        <end position="37"/>
    </location>
</feature>
<dbReference type="InParanoid" id="A9UZU7"/>
<dbReference type="Pfam" id="PF09282">
    <property type="entry name" value="Mago-bind"/>
    <property type="match status" value="1"/>
</dbReference>
<dbReference type="GO" id="GO:1903259">
    <property type="term" value="P:exon-exon junction complex disassembly"/>
    <property type="evidence" value="ECO:0000318"/>
    <property type="project" value="GO_Central"/>
</dbReference>
<dbReference type="SMART" id="SM01273">
    <property type="entry name" value="Mago-bind"/>
    <property type="match status" value="1"/>
</dbReference>
<dbReference type="GeneID" id="5891023"/>
<dbReference type="InterPro" id="IPR015362">
    <property type="entry name" value="WIBG_mago-bd"/>
</dbReference>
<feature type="compositionally biased region" description="Low complexity" evidence="1">
    <location>
        <begin position="33"/>
        <end position="46"/>
    </location>
</feature>
<dbReference type="InterPro" id="IPR036348">
    <property type="entry name" value="WIBG_N_sf"/>
</dbReference>
<accession>A9UZU7</accession>
<dbReference type="EMBL" id="CH991551">
    <property type="protein sequence ID" value="EDQ89426.1"/>
    <property type="molecule type" value="Genomic_DNA"/>
</dbReference>
<feature type="region of interest" description="Disordered" evidence="1">
    <location>
        <begin position="86"/>
        <end position="157"/>
    </location>
</feature>
<organism evidence="3 4">
    <name type="scientific">Monosiga brevicollis</name>
    <name type="common">Choanoflagellate</name>
    <dbReference type="NCBI Taxonomy" id="81824"/>
    <lineage>
        <taxon>Eukaryota</taxon>
        <taxon>Choanoflagellata</taxon>
        <taxon>Craspedida</taxon>
        <taxon>Salpingoecidae</taxon>
        <taxon>Monosiga</taxon>
    </lineage>
</organism>
<sequence length="217" mass="22573">MATSSGSAGGAGEMITSTQRADGTWRKARRVNSSSDGSSSSSSSNSMLATLLAQRGSLNLPLVPHLTVGRAREWRDSGLVAGQSAPAADAAMANMTKAQKKNAKRKAKRQAEALGLATNDDAGQQGDEADTSSTSAGTATGAAPVAAASPAASEDVQIEKRMRAINKKLKSIQQLQGKLDAGELQADSLEPEQRQKLDARADLEKELTDLEARLKAL</sequence>
<feature type="compositionally biased region" description="Low complexity" evidence="1">
    <location>
        <begin position="131"/>
        <end position="155"/>
    </location>
</feature>
<reference evidence="3 4" key="1">
    <citation type="journal article" date="2008" name="Nature">
        <title>The genome of the choanoflagellate Monosiga brevicollis and the origin of metazoans.</title>
        <authorList>
            <consortium name="JGI Sequencing"/>
            <person name="King N."/>
            <person name="Westbrook M.J."/>
            <person name="Young S.L."/>
            <person name="Kuo A."/>
            <person name="Abedin M."/>
            <person name="Chapman J."/>
            <person name="Fairclough S."/>
            <person name="Hellsten U."/>
            <person name="Isogai Y."/>
            <person name="Letunic I."/>
            <person name="Marr M."/>
            <person name="Pincus D."/>
            <person name="Putnam N."/>
            <person name="Rokas A."/>
            <person name="Wright K.J."/>
            <person name="Zuzow R."/>
            <person name="Dirks W."/>
            <person name="Good M."/>
            <person name="Goodstein D."/>
            <person name="Lemons D."/>
            <person name="Li W."/>
            <person name="Lyons J.B."/>
            <person name="Morris A."/>
            <person name="Nichols S."/>
            <person name="Richter D.J."/>
            <person name="Salamov A."/>
            <person name="Bork P."/>
            <person name="Lim W.A."/>
            <person name="Manning G."/>
            <person name="Miller W.T."/>
            <person name="McGinnis W."/>
            <person name="Shapiro H."/>
            <person name="Tjian R."/>
            <person name="Grigoriev I.V."/>
            <person name="Rokhsar D."/>
        </authorList>
    </citation>
    <scope>NUCLEOTIDE SEQUENCE [LARGE SCALE GENOMIC DNA]</scope>
    <source>
        <strain evidence="4">MX1 / ATCC 50154</strain>
    </source>
</reference>
<name>A9UZU7_MONBE</name>
<dbReference type="AlphaFoldDB" id="A9UZU7"/>
<feature type="compositionally biased region" description="Basic residues" evidence="1">
    <location>
        <begin position="98"/>
        <end position="108"/>
    </location>
</feature>
<feature type="region of interest" description="Disordered" evidence="1">
    <location>
        <begin position="1"/>
        <end position="47"/>
    </location>
</feature>
<dbReference type="GO" id="GO:0003723">
    <property type="term" value="F:RNA binding"/>
    <property type="evidence" value="ECO:0000318"/>
    <property type="project" value="GO_Central"/>
</dbReference>
<evidence type="ECO:0000313" key="3">
    <source>
        <dbReference type="EMBL" id="EDQ89426.1"/>
    </source>
</evidence>